<dbReference type="OrthoDB" id="9765926at2"/>
<dbReference type="AlphaFoldDB" id="A0A2W2BB55"/>
<proteinExistence type="predicted"/>
<dbReference type="Proteomes" id="UP000248745">
    <property type="component" value="Unassembled WGS sequence"/>
</dbReference>
<accession>A0A2W2BB55</accession>
<dbReference type="InterPro" id="IPR026341">
    <property type="entry name" value="T9SS_type_B"/>
</dbReference>
<dbReference type="SUPFAM" id="SSF50969">
    <property type="entry name" value="YVTN repeat-like/Quinoprotein amine dehydrogenase"/>
    <property type="match status" value="1"/>
</dbReference>
<sequence>MYLQSCVPMKKILLLLLCFWCTLPVFAQKENNKWAFGSGGGLDFNNGAPVPFQNSMVANQGCASVASRTTGQLLFYTNGLKIWNRNNLLMPHGAGITNIPFVDFAAQSSMIVPVLDDSNKYYVFSLGGNGNAGTPCILTYCVVDMTLNNGLGDVVTAQMDIHLADNLEEKMTAIAGDNCDVWVLVYSRDFKFKAFQITRTGGVNPTPVVSQTGYQYSQAATQISFGIMKSSPDRHKIAMTTTFGNVAGYGPGAEVFQFDPVTGNVSNPVSLDGDEYFGACFSPDNTKLYLSVFVFGSGRYVVQYDVNTWTATVINSSQNVIDPHTGSGEDLQLGPDGKIYLARLLKDSLGIIHNPNAAGTACNYQRSGMAIMPNTVARGGLPNRVVYPLPPDTVLVTSDTFLCSNKQDTITLLAQSGYSSYWWNDQSTDTFKKVFDAGQYTLLNYNYCHSRKDSFTIRKINVDFSLGKDTVFCNDKPVTLQVSDVDKNASYLWQNGSTGGQLTTNQSGEYTVTVKAETCVQTDSIHLDFVSLPEQTLHDITECEGQMVTLDAQTVAGASVYWSTGATSTSLQTKAAGVYTVTVEKLGCTQMGTMTLAYDPFCDCTYNVPSAFSPNNDGKNDHFRMNTVAGCPVHGFALQVFDRWGQLVYAGTDDKTGWDGTIDGSPAPLGVYMYTIRFELGTRNKLIELKGDITLIR</sequence>
<evidence type="ECO:0008006" key="4">
    <source>
        <dbReference type="Google" id="ProtNLM"/>
    </source>
</evidence>
<dbReference type="Pfam" id="PF13585">
    <property type="entry name" value="CHU_C"/>
    <property type="match status" value="1"/>
</dbReference>
<comment type="caution">
    <text evidence="2">The sequence shown here is derived from an EMBL/GenBank/DDBJ whole genome shotgun (WGS) entry which is preliminary data.</text>
</comment>
<feature type="chain" id="PRO_5015986515" description="Gliding motility-associated C-terminal domain-containing protein" evidence="1">
    <location>
        <begin position="28"/>
        <end position="697"/>
    </location>
</feature>
<evidence type="ECO:0000313" key="3">
    <source>
        <dbReference type="Proteomes" id="UP000248745"/>
    </source>
</evidence>
<name>A0A2W2BB55_9BACT</name>
<dbReference type="EMBL" id="QKTW01000028">
    <property type="protein sequence ID" value="PZF70866.1"/>
    <property type="molecule type" value="Genomic_DNA"/>
</dbReference>
<reference evidence="2 3" key="1">
    <citation type="submission" date="2018-06" db="EMBL/GenBank/DDBJ databases">
        <title>Mucibacter soli gen. nov., sp. nov., a new member of the family Chitinophagaceae producing mucin.</title>
        <authorList>
            <person name="Kim M.-K."/>
            <person name="Park S."/>
            <person name="Kim T.-S."/>
            <person name="Joung Y."/>
            <person name="Han J.-H."/>
            <person name="Kim S.B."/>
        </authorList>
    </citation>
    <scope>NUCLEOTIDE SEQUENCE [LARGE SCALE GENOMIC DNA]</scope>
    <source>
        <strain evidence="2 3">R1-15</strain>
    </source>
</reference>
<keyword evidence="1" id="KW-0732">Signal</keyword>
<feature type="signal peptide" evidence="1">
    <location>
        <begin position="1"/>
        <end position="27"/>
    </location>
</feature>
<gene>
    <name evidence="2" type="ORF">DN068_20785</name>
</gene>
<evidence type="ECO:0000256" key="1">
    <source>
        <dbReference type="SAM" id="SignalP"/>
    </source>
</evidence>
<protein>
    <recommendedName>
        <fullName evidence="4">Gliding motility-associated C-terminal domain-containing protein</fullName>
    </recommendedName>
</protein>
<dbReference type="InterPro" id="IPR011044">
    <property type="entry name" value="Quino_amine_DH_bsu"/>
</dbReference>
<evidence type="ECO:0000313" key="2">
    <source>
        <dbReference type="EMBL" id="PZF70866.1"/>
    </source>
</evidence>
<organism evidence="2 3">
    <name type="scientific">Taibaiella soli</name>
    <dbReference type="NCBI Taxonomy" id="1649169"/>
    <lineage>
        <taxon>Bacteria</taxon>
        <taxon>Pseudomonadati</taxon>
        <taxon>Bacteroidota</taxon>
        <taxon>Chitinophagia</taxon>
        <taxon>Chitinophagales</taxon>
        <taxon>Chitinophagaceae</taxon>
        <taxon>Taibaiella</taxon>
    </lineage>
</organism>
<keyword evidence="3" id="KW-1185">Reference proteome</keyword>
<dbReference type="NCBIfam" id="TIGR04131">
    <property type="entry name" value="Bac_Flav_CTERM"/>
    <property type="match status" value="1"/>
</dbReference>